<protein>
    <recommendedName>
        <fullName evidence="5">Fibronectin-binding protein</fullName>
    </recommendedName>
</protein>
<feature type="chain" id="PRO_5010615235" description="Fibronectin-binding protein" evidence="1">
    <location>
        <begin position="24"/>
        <end position="123"/>
    </location>
</feature>
<evidence type="ECO:0008006" key="5">
    <source>
        <dbReference type="Google" id="ProtNLM"/>
    </source>
</evidence>
<evidence type="ECO:0000313" key="2">
    <source>
        <dbReference type="EMBL" id="ALO24715.1"/>
    </source>
</evidence>
<gene>
    <name evidence="2" type="ORF">LBBP_00355</name>
    <name evidence="3" type="ORF">LBBP_04515</name>
</gene>
<sequence>MFRLISKLFLVLMVFGFISTAYAQTSSPTTNTPSSISGKYKVAGTNPNGSSYSGSVTVTESNGEYLFTWNVAGKTFTGTGTLEGSKLKVNWGESESVIYEVKNGGKLLEGTWANGSATETLRK</sequence>
<organism evidence="3">
    <name type="scientific">Leptospira borgpetersenii serovar Ballum</name>
    <dbReference type="NCBI Taxonomy" id="280505"/>
    <lineage>
        <taxon>Bacteria</taxon>
        <taxon>Pseudomonadati</taxon>
        <taxon>Spirochaetota</taxon>
        <taxon>Spirochaetia</taxon>
        <taxon>Leptospirales</taxon>
        <taxon>Leptospiraceae</taxon>
        <taxon>Leptospira</taxon>
    </lineage>
</organism>
<dbReference type="AlphaFoldDB" id="A0A0E3AXN7"/>
<keyword evidence="3" id="KW-0614">Plasmid</keyword>
<reference evidence="3 4" key="1">
    <citation type="journal article" date="2015" name="PLoS Negl. Trop. Dis.">
        <title>Distribution of Plasmids in Distinct Leptospira Pathogenic Species.</title>
        <authorList>
            <person name="Wang Y."/>
            <person name="Zhuang X."/>
            <person name="Zhong Y."/>
            <person name="Zhang C."/>
            <person name="Zhang Y."/>
            <person name="Zeng L."/>
            <person name="Zhu Y."/>
            <person name="He P."/>
            <person name="Dong K."/>
            <person name="Pal U."/>
            <person name="Guo X."/>
            <person name="Qin J."/>
        </authorList>
    </citation>
    <scope>NUCLEOTIDE SEQUENCE [LARGE SCALE GENOMIC DNA]</scope>
    <source>
        <strain evidence="3 4">56604</strain>
        <plasmid evidence="3">lbp2</plasmid>
        <plasmid evidence="4">Plasmid lbp2</plasmid>
    </source>
</reference>
<geneLocation type="plasmid" evidence="3 4">
    <name>lbp2</name>
</geneLocation>
<evidence type="ECO:0000313" key="4">
    <source>
        <dbReference type="Proteomes" id="UP000058857"/>
    </source>
</evidence>
<dbReference type="Proteomes" id="UP000058857">
    <property type="component" value="Plasmid lbp2"/>
</dbReference>
<dbReference type="EMBL" id="CP012032">
    <property type="protein sequence ID" value="ALO28612.1"/>
    <property type="molecule type" value="Genomic_DNA"/>
</dbReference>
<name>A0A0E3AXN7_LEPBO</name>
<keyword evidence="1" id="KW-0732">Signal</keyword>
<dbReference type="PATRIC" id="fig|280505.15.peg.348"/>
<feature type="signal peptide" evidence="1">
    <location>
        <begin position="1"/>
        <end position="23"/>
    </location>
</feature>
<evidence type="ECO:0000256" key="1">
    <source>
        <dbReference type="SAM" id="SignalP"/>
    </source>
</evidence>
<dbReference type="RefSeq" id="WP_002723811.1">
    <property type="nucleotide sequence ID" value="NZ_CP012029.1"/>
</dbReference>
<accession>A0A0E3AXN7</accession>
<dbReference type="Proteomes" id="UP000058857">
    <property type="component" value="Chromosome 1"/>
</dbReference>
<dbReference type="EMBL" id="CP012029">
    <property type="protein sequence ID" value="ALO24715.1"/>
    <property type="molecule type" value="Genomic_DNA"/>
</dbReference>
<proteinExistence type="predicted"/>
<dbReference type="GeneID" id="61172469"/>
<evidence type="ECO:0000313" key="3">
    <source>
        <dbReference type="EMBL" id="ALO28612.1"/>
    </source>
</evidence>